<dbReference type="PROSITE" id="PS51189">
    <property type="entry name" value="FAT"/>
    <property type="match status" value="1"/>
</dbReference>
<dbReference type="GO" id="GO:0006281">
    <property type="term" value="P:DNA repair"/>
    <property type="evidence" value="ECO:0007669"/>
    <property type="project" value="TreeGrafter"/>
</dbReference>
<proteinExistence type="inferred from homology"/>
<comment type="similarity">
    <text evidence="1">Belongs to the PI3/PI4-kinase family. TRA1 subfamily.</text>
</comment>
<evidence type="ECO:0000256" key="1">
    <source>
        <dbReference type="ARBA" id="ARBA00007234"/>
    </source>
</evidence>
<sequence length="4255" mass="480707">MESSKTASSLPSRVLCGVTIPDTPLVSAALDFAKSASTDYTYNHIVRSLLLGFIVADKIPHTQSRDREAHAIAAILHDTGFPIGHPPHSEILSTDKRFEVDGANCARAFLQKYGRSDDWDKHRLQLVWDAIALHTIGTIVFEKEPEVQATAYGIWADFQGPDRVPGGVLTWEEYNACVREYPRPGLMDGLKKNMLHLCKSKPATTYDNTVGEWGDRYLSEDEYNRKPNLTQNLLETCDLDERDPNAAIGVTERQPAPASRKVASIALELHITSNLDVDCNKARPLLVYPPLPHSTTITPSSRGILNNTYHIQLRAVVQHSRRDCLRACPRTAQIDEILEIIHAATRTVIDHDNSLTPADRIPAPFSSKAFEAAHIPFAPAPALAHAMDALEGKLADASSDFKAQYAALAEVRDGLEQMCQAATYSVFLHKFVPIFLNILAGPPVFTSTSYEQRCRQCVLDIIHRFPLSTDSQAMEPFAEKIVDQCLELVRTDNEDNAVLCLKIVMDICRYHTKSSAVVEKAQPFLDLILEIFDGMEQTIKDTFDSTTPMPATGAPGTPNNGGTPGSPVTSTAQALTTDEPQTTRQLAKGMRSFKVVAECPIIVVSIFQAHRGLAPKNVAKFTPRIKQTLMLQAGPQRKAHQEAEQNGTVFTGVAREIKAKGQSAAFGDLVTAQVKTMSFLAYLLRAYSQSLQDFLNQLPELTLRLLRDVPRAHTAVRKELLVAIRHIINFNFRAVFLPVILPLLDPHTLVGDSLTADITLRPLAYTMLADLIHHVREQLSAEQITKVVQVYVSHLTGDDGVEVPGTSYQTMSAKLLLNMAECMSKVEDKKNARFLMMSVLNGIADKFAAMNRAYPNAVKLYRQQQESNTHSTDAASENHMADKNARPDWDETDIFSAMPIKAVNPKDRAADPVTENKFLFKNLLGGLKQFFYQLRNSNPPRIKDEVDTANAPPHWAELSSGFEAEEVEVLMKLFREGAKCFQYYAPLDATAENTGPNEPSSSIATTANSKEEKDLLETFATIFHHLDPATFHEIFTSGNPSGIEFLYEQSFQHAALLHTPQFLLASEATSPAFCGMLLKFLMSKLEEVGEDNNTKTSVLLRLFKLSFMAVTLFSQHNESVLLPHVRELITRSIELSVTAAQPTNYFLLLRSLFRSIGGGRFEHLYKEILPLLEMLLEVLNTQLAAAPDGSTRDLFVELSLTVPARLSHLLPHLGYLMRPLTVALRAGDPPSPSQRAYSNDRSSNTNQGPGSSELTAQGLRTLELCVDNLTADYLDPIMQPWMEEIMGSLWRMLKPVSLTGANMAHGGQNLLGTGHQGAHTAVRILGKLGGRNRKFLNNPAELEWKPYADDEASYDVRFIGAISNGGERAMPARLGIQTAIDKLSEVPKTPAQKKSDEYHKRQSFKFITSHIKLLVGADNLPDDFARLVRLQADDLAGENFDFGSDLFSESQRNRSSTKRDVQQDTLLKLFKALILGTSVEYLKDEAERFLHSICRHFVIIDLGVAVASEKHRLRPFDARAGDGPVFIETGTLADAISHSLASDQKVVRESAEKAMRECLTIATTICGSETKAESLPFFARLAEAFCHACYEEEWFTKNSGTLGITIMADQDKMKLSDTWVTNRLPELLKALLFVIKDMPQDLPANVRVQAKDTIVSLIKRFGASGLEKKADLEKKDSRLHTHAKHLISEVNHMNRHVRDAAQQALRALATAFEMEHYELVAPVKESLTFGVFLKPLRALPFTAQIGYIDAINFLLDVPADKEILAFDDNLNRLIFETLALVDAEDESLAPKPYEYRTAESIVRLRVAGLKLLATAIKLPGFSSNTANTQQTGGTPQSNAQQQQPGGQHRARVISIFFKSLYSKNKDVAGAANAGLKIVLQSTSKLPKDLLQNGLRPILMNVQDPRKLSVEGLEGLRTLLQLLHNYFKVEIGTRLLDHMEKIADTPTLQKVSFQLIEAQPKMKVVTAIFSVFHLLPSQAAMFLQNLVQRVLDLETSLRRTRSSPFREPLIKYLNHYPDESWTFFKALMKDEKRGRFFAQILADPESAPLREKVIKEIDGLVATFDGITAADMDAEKAQAAFADHAKQLTCNDSARKALLNAAKALQMRAHQGSMFNNLRLAVMQTATRTMHLLTVHLGQKPDDLDCLFDAFESCVKGEFQATSILIAHLYRHVITSDSIDFQRTVVQRCIELYTSKDTTQKLKWFVFHNVANPILANDVMRSWDTFFQEDNKGTLLLNKAMADDIHSRLWRPQSVSDISDDNTPGVDHSRMELLQTSAFLVKYHHPMLSDARKDLIKFGWNYIRLEDHVNKYAAYCLIAYFIHHYDTPPKIAMQVYNSLLRAHQAEGRNLVMQALEILEPVLKKRLGGTEGRNSIWARLPRKILSEEIGNVQQLTSIYHFIVRHPDLFYDAREQFAQMIIQSIGKVAQLPSPSVESRKLALNLFMLIWQWEERTVRESGSLAEGDAPKKAAVANATLRFAFIKYMVQFIATLPERFPASPPKNKDHATSAPPPQSPPQETVMKSLDLLSKLLATPYWDDLDVDAMFPKVTEQILCTDHKTDEKVEVWTTRVVNTIQVVKVLLNARSDDWVVARLPQLQKLLAKPLRSENAEIQDALHNAELAEHVYPKLPPILHRALAVIPIQQAEEELPDADSPTEEFTAFLASLVGDVLSNGSHVAGINALWIMAQRKPDDVDAHSAALLKTLQTKLAKDHLAALYTPQQAMQQGQAQPPTPQEAEVTVNMIIKVMDMLSARISTLGESRRPYLSVLASLVERSTNNTLCEKILSQVENWVFHPTEPVPTLKEKTAVLQKMLLFEQRPDQTLYTKFMNLVIRIYEDPKITRSELAVRMEHAFLIGLRSSDVDMRNRFVSIYDRALSRATNNRFFKLVGEQQWDVLSESFWLSQVIQLMFGSFDQSAMLHLHAEDFRCMSASKVFSTYSGDARLGDVMVDETLEDLVTEEKKFVNEISVVRARDILGPLSEIQHTDWGLAHDIWVAYFRMCWSTLSKDDREDIEAGLVALLTKDFHQRQIDRRPNCVATLLEGIALARPHVKFPPHVMKYLAKSYDAWYVSASYMEDLALKPVVDTPNVRESNLDALVETYAGLEEGDLFYGTWRRRASYVETNAALSYEQNGIWDKAQTMYEQAQIKARTGSLPYSQGEYMLWEDQWVLCAQKLQQWDILGEFAKHENINDLYLEAMWRNYEAWNNSDNRDQLETYIKAVSDAPTPRRMFFQAFISLLKMHNKAETPQDFARICDENIQLSIKNWHKLPRRITNAHIGLLQNFQQLVELHDASVICQSLAQTNAQNLDTKSQELKVLLSTWRDRLPNLWDDINAWQDLVTWRQHIFQLINGTYLNLLPPNNGGNATGNSYAYRGYHETAWIINRFAHVARKHQMPDVCINQLSKIYTLPNIEIQEAFLKLREQAKCHYQNRAELSNGLDVINNTNLNYFGQQQKAEFYTLKGMFLSRLNQKEEASDAFGTALFFDIKLPKAWAEWGRYSDKLFKDDPTNLETGSNALSCYLEAAGQYKSAKSRKLLSRILWLLSLDDATGQLSQKFHDYHGDHPWWYWVTFIPQLLNNLSRTESEAHIAHQILTNLAKTYPQALHFHLRTSHEDMQVIRKSQLMREQKEKAAKAKKDAAGDAVKTESPARPESSGTPAGASRPTTSAGDTAMTDADKKQEPAKKDGEEKKDEEKKPKKPWEHTEALVITLRTAFPLLYASMEAMVEQMQRHFKCPPDEDAYRLIVALLNDALSYVGRSPQSFTQEQRLPPQTEANITRFAESVLPPHIRKAFEVDFVVKKPTMYEYVQKLRRWRDKLAEQHDRKASTFHLAQNTLLSGFRFVWFDEVEIPGQYLQHKDKNQDFVRIERFLPVVQLVRGVLACHRRLTIRGHDGSLHPFCIQHPAPRHSRREERILQLFRIFNTTLAKKKESRRRNLQFHLPLMVPLSPQIRMIQDDASYIALQGIWEDHCRRNEVDKDEPIMFTMEKMRTVPQQKHEQWLNMRIESLNYVQDRYAPKELVRNYFAATYPSYDSFWLFRRQFSYQLAALTYITFTMFMTIRYPTKLHISRGSGNIWGSELLPFMLSQRPMLHQPEPVPFRLTPNLQVLMGPIHTEGIFTCALMAIARCLTSDATATGNAPAPATNGASSSTDAAASSAAAASNSITSCELEHHLSIFIRDEISFWYMSNRHTAKENEMREHVQKNSELVVNKAVVIAKEPTGNNLPASQSVLDLVARATNPEKLAQTDLLWMAWL</sequence>
<evidence type="ECO:0000259" key="5">
    <source>
        <dbReference type="PROSITE" id="PS50290"/>
    </source>
</evidence>
<dbReference type="InterPro" id="IPR046805">
    <property type="entry name" value="Tra1_ring"/>
</dbReference>
<feature type="compositionally biased region" description="Polar residues" evidence="4">
    <location>
        <begin position="1233"/>
        <end position="1253"/>
    </location>
</feature>
<feature type="region of interest" description="Disordered" evidence="4">
    <location>
        <begin position="1227"/>
        <end position="1253"/>
    </location>
</feature>
<dbReference type="InterPro" id="IPR011009">
    <property type="entry name" value="Kinase-like_dom_sf"/>
</dbReference>
<feature type="domain" description="PI3K/PI4K catalytic" evidence="5">
    <location>
        <begin position="3871"/>
        <end position="4190"/>
    </location>
</feature>
<dbReference type="Pfam" id="PF20206">
    <property type="entry name" value="Tra1_ring"/>
    <property type="match status" value="1"/>
</dbReference>
<dbReference type="GO" id="GO:0006355">
    <property type="term" value="P:regulation of DNA-templated transcription"/>
    <property type="evidence" value="ECO:0007669"/>
    <property type="project" value="TreeGrafter"/>
</dbReference>
<gene>
    <name evidence="8" type="ORF">CERZMDRAFT_101647</name>
</gene>
<dbReference type="InterPro" id="IPR046807">
    <property type="entry name" value="Tra1_central"/>
</dbReference>
<dbReference type="InterPro" id="IPR003152">
    <property type="entry name" value="FATC_dom"/>
</dbReference>
<feature type="compositionally biased region" description="Basic and acidic residues" evidence="4">
    <location>
        <begin position="3624"/>
        <end position="3650"/>
    </location>
</feature>
<comment type="subunit">
    <text evidence="2">Associates with DNA double-strand breaks.</text>
</comment>
<evidence type="ECO:0000313" key="8">
    <source>
        <dbReference type="EMBL" id="KAF2208196.1"/>
    </source>
</evidence>
<dbReference type="InterPro" id="IPR003151">
    <property type="entry name" value="PIK-rel_kinase_FAT"/>
</dbReference>
<reference evidence="8" key="1">
    <citation type="journal article" date="2020" name="Stud. Mycol.">
        <title>101 Dothideomycetes genomes: a test case for predicting lifestyles and emergence of pathogens.</title>
        <authorList>
            <person name="Haridas S."/>
            <person name="Albert R."/>
            <person name="Binder M."/>
            <person name="Bloem J."/>
            <person name="Labutti K."/>
            <person name="Salamov A."/>
            <person name="Andreopoulos B."/>
            <person name="Baker S."/>
            <person name="Barry K."/>
            <person name="Bills G."/>
            <person name="Bluhm B."/>
            <person name="Cannon C."/>
            <person name="Castanera R."/>
            <person name="Culley D."/>
            <person name="Daum C."/>
            <person name="Ezra D."/>
            <person name="Gonzalez J."/>
            <person name="Henrissat B."/>
            <person name="Kuo A."/>
            <person name="Liang C."/>
            <person name="Lipzen A."/>
            <person name="Lutzoni F."/>
            <person name="Magnuson J."/>
            <person name="Mondo S."/>
            <person name="Nolan M."/>
            <person name="Ohm R."/>
            <person name="Pangilinan J."/>
            <person name="Park H.-J."/>
            <person name="Ramirez L."/>
            <person name="Alfaro M."/>
            <person name="Sun H."/>
            <person name="Tritt A."/>
            <person name="Yoshinaga Y."/>
            <person name="Zwiers L.-H."/>
            <person name="Turgeon B."/>
            <person name="Goodwin S."/>
            <person name="Spatafora J."/>
            <person name="Crous P."/>
            <person name="Grigoriev I."/>
        </authorList>
    </citation>
    <scope>NUCLEOTIDE SEQUENCE</scope>
    <source>
        <strain evidence="8">SCOH1-5</strain>
    </source>
</reference>
<dbReference type="PANTHER" id="PTHR11139:SF1">
    <property type="entry name" value="TRANSFORMATION_TRANSCRIPTION DOMAIN-ASSOCIATED PROTEIN"/>
    <property type="match status" value="1"/>
</dbReference>
<evidence type="ECO:0000256" key="4">
    <source>
        <dbReference type="SAM" id="MobiDB-lite"/>
    </source>
</evidence>
<dbReference type="Pfam" id="PF20175">
    <property type="entry name" value="Tra1_central"/>
    <property type="match status" value="2"/>
</dbReference>
<dbReference type="EMBL" id="ML992696">
    <property type="protein sequence ID" value="KAF2208196.1"/>
    <property type="molecule type" value="Genomic_DNA"/>
</dbReference>
<dbReference type="CDD" id="cd05163">
    <property type="entry name" value="PIKK_TRRAP"/>
    <property type="match status" value="1"/>
</dbReference>
<feature type="region of interest" description="Disordered" evidence="4">
    <location>
        <begin position="545"/>
        <end position="581"/>
    </location>
</feature>
<feature type="domain" description="FATC" evidence="7">
    <location>
        <begin position="4223"/>
        <end position="4255"/>
    </location>
</feature>
<feature type="compositionally biased region" description="Low complexity" evidence="4">
    <location>
        <begin position="1832"/>
        <end position="1845"/>
    </location>
</feature>
<dbReference type="Pfam" id="PF00454">
    <property type="entry name" value="PI3_PI4_kinase"/>
    <property type="match status" value="1"/>
</dbReference>
<feature type="region of interest" description="Disordered" evidence="4">
    <location>
        <begin position="1824"/>
        <end position="1845"/>
    </location>
</feature>
<dbReference type="Pfam" id="PF02260">
    <property type="entry name" value="FATC"/>
    <property type="match status" value="1"/>
</dbReference>
<feature type="region of interest" description="Disordered" evidence="4">
    <location>
        <begin position="2498"/>
        <end position="2518"/>
    </location>
</feature>
<dbReference type="Pfam" id="PF02259">
    <property type="entry name" value="FAT"/>
    <property type="match status" value="1"/>
</dbReference>
<dbReference type="InterPro" id="IPR016024">
    <property type="entry name" value="ARM-type_fold"/>
</dbReference>
<dbReference type="GO" id="GO:0005634">
    <property type="term" value="C:nucleus"/>
    <property type="evidence" value="ECO:0007669"/>
    <property type="project" value="TreeGrafter"/>
</dbReference>
<organism evidence="8 9">
    <name type="scientific">Cercospora zeae-maydis SCOH1-5</name>
    <dbReference type="NCBI Taxonomy" id="717836"/>
    <lineage>
        <taxon>Eukaryota</taxon>
        <taxon>Fungi</taxon>
        <taxon>Dikarya</taxon>
        <taxon>Ascomycota</taxon>
        <taxon>Pezizomycotina</taxon>
        <taxon>Dothideomycetes</taxon>
        <taxon>Dothideomycetidae</taxon>
        <taxon>Mycosphaerellales</taxon>
        <taxon>Mycosphaerellaceae</taxon>
        <taxon>Cercospora</taxon>
    </lineage>
</organism>
<dbReference type="GO" id="GO:0035267">
    <property type="term" value="C:NuA4 histone acetyltransferase complex"/>
    <property type="evidence" value="ECO:0007669"/>
    <property type="project" value="TreeGrafter"/>
</dbReference>
<dbReference type="SUPFAM" id="SSF109604">
    <property type="entry name" value="HD-domain/PDEase-like"/>
    <property type="match status" value="1"/>
</dbReference>
<name>A0A6A6F384_9PEZI</name>
<feature type="compositionally biased region" description="Basic and acidic residues" evidence="4">
    <location>
        <begin position="3675"/>
        <end position="3702"/>
    </location>
</feature>
<dbReference type="SMART" id="SM01343">
    <property type="entry name" value="FATC"/>
    <property type="match status" value="1"/>
</dbReference>
<dbReference type="PROSITE" id="PS51190">
    <property type="entry name" value="FATC"/>
    <property type="match status" value="1"/>
</dbReference>
<dbReference type="GO" id="GO:0000124">
    <property type="term" value="C:SAGA complex"/>
    <property type="evidence" value="ECO:0007669"/>
    <property type="project" value="TreeGrafter"/>
</dbReference>
<evidence type="ECO:0000259" key="7">
    <source>
        <dbReference type="PROSITE" id="PS51190"/>
    </source>
</evidence>
<feature type="compositionally biased region" description="Polar residues" evidence="4">
    <location>
        <begin position="863"/>
        <end position="875"/>
    </location>
</feature>
<evidence type="ECO:0008006" key="10">
    <source>
        <dbReference type="Google" id="ProtNLM"/>
    </source>
</evidence>
<evidence type="ECO:0000313" key="9">
    <source>
        <dbReference type="Proteomes" id="UP000799539"/>
    </source>
</evidence>
<dbReference type="SMART" id="SM00146">
    <property type="entry name" value="PI3Kc"/>
    <property type="match status" value="1"/>
</dbReference>
<dbReference type="SUPFAM" id="SSF48371">
    <property type="entry name" value="ARM repeat"/>
    <property type="match status" value="3"/>
</dbReference>
<feature type="region of interest" description="Disordered" evidence="4">
    <location>
        <begin position="863"/>
        <end position="888"/>
    </location>
</feature>
<feature type="compositionally biased region" description="Polar residues" evidence="4">
    <location>
        <begin position="566"/>
        <end position="581"/>
    </location>
</feature>
<dbReference type="OrthoDB" id="5570127at2759"/>
<dbReference type="PANTHER" id="PTHR11139">
    <property type="entry name" value="ATAXIA TELANGIECTASIA MUTATED ATM -RELATED"/>
    <property type="match status" value="1"/>
</dbReference>
<dbReference type="InterPro" id="IPR050517">
    <property type="entry name" value="DDR_Repair_Kinase"/>
</dbReference>
<dbReference type="InterPro" id="IPR014009">
    <property type="entry name" value="PIK_FAT"/>
</dbReference>
<comment type="function">
    <text evidence="3">Serine/threonine protein kinase which activates checkpoint signaling upon genotoxic stresses such as ionizing radiation (IR), ultraviolet light (UV), or DNA replication stalling, thereby acting as a DNA damage sensor. Recognizes the substrate consensus sequence [ST]-Q. Phosphorylates histone H2A to form H2AS128ph (gamma-H2A) at sites of DNA damage, involved in the regulation of DNA damage response mechanism. Required for the control of telomere length and genome stability.</text>
</comment>
<keyword evidence="9" id="KW-1185">Reference proteome</keyword>
<feature type="domain" description="FAT" evidence="6">
    <location>
        <begin position="3057"/>
        <end position="3615"/>
    </location>
</feature>
<feature type="compositionally biased region" description="Basic and acidic residues" evidence="4">
    <location>
        <begin position="879"/>
        <end position="888"/>
    </location>
</feature>
<feature type="region of interest" description="Disordered" evidence="4">
    <location>
        <begin position="3624"/>
        <end position="3702"/>
    </location>
</feature>
<dbReference type="PROSITE" id="PS50290">
    <property type="entry name" value="PI3_4_KINASE_3"/>
    <property type="match status" value="1"/>
</dbReference>
<feature type="compositionally biased region" description="Low complexity" evidence="4">
    <location>
        <begin position="546"/>
        <end position="561"/>
    </location>
</feature>
<evidence type="ECO:0000259" key="6">
    <source>
        <dbReference type="PROSITE" id="PS51189"/>
    </source>
</evidence>
<dbReference type="InterPro" id="IPR000403">
    <property type="entry name" value="PI3/4_kinase_cat_dom"/>
</dbReference>
<dbReference type="Gene3D" id="1.10.3210.10">
    <property type="entry name" value="Hypothetical protein af1432"/>
    <property type="match status" value="1"/>
</dbReference>
<dbReference type="Proteomes" id="UP000799539">
    <property type="component" value="Unassembled WGS sequence"/>
</dbReference>
<protein>
    <recommendedName>
        <fullName evidence="10">Non-specific serine/threonine protein kinase</fullName>
    </recommendedName>
</protein>
<dbReference type="SUPFAM" id="SSF56112">
    <property type="entry name" value="Protein kinase-like (PK-like)"/>
    <property type="match status" value="1"/>
</dbReference>
<evidence type="ECO:0000256" key="3">
    <source>
        <dbReference type="ARBA" id="ARBA00025079"/>
    </source>
</evidence>
<evidence type="ECO:0000256" key="2">
    <source>
        <dbReference type="ARBA" id="ARBA00011370"/>
    </source>
</evidence>
<accession>A0A6A6F384</accession>